<feature type="domain" description="Polymerase beta nucleotidyltransferase" evidence="1">
    <location>
        <begin position="11"/>
        <end position="96"/>
    </location>
</feature>
<keyword evidence="2" id="KW-0808">Transferase</keyword>
<dbReference type="InterPro" id="IPR052930">
    <property type="entry name" value="TA_antitoxin_MntA"/>
</dbReference>
<organism evidence="2 3">
    <name type="scientific">Candidatus Methanofastidiosum methylothiophilum</name>
    <dbReference type="NCBI Taxonomy" id="1705564"/>
    <lineage>
        <taxon>Archaea</taxon>
        <taxon>Methanobacteriati</taxon>
        <taxon>Methanobacteriota</taxon>
        <taxon>Stenosarchaea group</taxon>
        <taxon>Candidatus Methanofastidiosia</taxon>
        <taxon>Candidatus Methanofastidiosales</taxon>
        <taxon>Candidatus Methanofastidiosaceae</taxon>
        <taxon>Candidatus Methanofastidiosum</taxon>
    </lineage>
</organism>
<sequence length="128" mass="14999">MSFNLNKELELIKKIKGFEHVRFIFLYGSTATGSAMKDSDIDIGIYYEGPENEASKFRLKVLIELASDKYDVKIFQQLPLYIKKEVIKGKLIYSNDLSFVNEVALDTIKDFNYFKKYYYDYIGLEMIT</sequence>
<accession>A0A150IX75</accession>
<dbReference type="GO" id="GO:0016740">
    <property type="term" value="F:transferase activity"/>
    <property type="evidence" value="ECO:0007669"/>
    <property type="project" value="UniProtKB-KW"/>
</dbReference>
<dbReference type="Proteomes" id="UP000075578">
    <property type="component" value="Unassembled WGS sequence"/>
</dbReference>
<comment type="caution">
    <text evidence="2">The sequence shown here is derived from an EMBL/GenBank/DDBJ whole genome shotgun (WGS) entry which is preliminary data.</text>
</comment>
<gene>
    <name evidence="2" type="ORF">AMQ74_01447</name>
</gene>
<evidence type="ECO:0000313" key="3">
    <source>
        <dbReference type="Proteomes" id="UP000075578"/>
    </source>
</evidence>
<dbReference type="EMBL" id="LNGD01000108">
    <property type="protein sequence ID" value="KYC49294.1"/>
    <property type="molecule type" value="Genomic_DNA"/>
</dbReference>
<dbReference type="InterPro" id="IPR041633">
    <property type="entry name" value="Polbeta"/>
</dbReference>
<evidence type="ECO:0000259" key="1">
    <source>
        <dbReference type="Pfam" id="PF18765"/>
    </source>
</evidence>
<protein>
    <submittedName>
        <fullName evidence="2">Nucleotidyltransferase domain protein</fullName>
    </submittedName>
</protein>
<name>A0A150IX75_9EURY</name>
<dbReference type="Gene3D" id="3.30.460.10">
    <property type="entry name" value="Beta Polymerase, domain 2"/>
    <property type="match status" value="1"/>
</dbReference>
<dbReference type="Pfam" id="PF18765">
    <property type="entry name" value="Polbeta"/>
    <property type="match status" value="1"/>
</dbReference>
<dbReference type="SUPFAM" id="SSF81301">
    <property type="entry name" value="Nucleotidyltransferase"/>
    <property type="match status" value="1"/>
</dbReference>
<dbReference type="PANTHER" id="PTHR43852:SF3">
    <property type="entry name" value="NUCLEOTIDYLTRANSFERASE"/>
    <property type="match status" value="1"/>
</dbReference>
<evidence type="ECO:0000313" key="2">
    <source>
        <dbReference type="EMBL" id="KYC49294.1"/>
    </source>
</evidence>
<dbReference type="PANTHER" id="PTHR43852">
    <property type="entry name" value="NUCLEOTIDYLTRANSFERASE"/>
    <property type="match status" value="1"/>
</dbReference>
<dbReference type="AlphaFoldDB" id="A0A150IX75"/>
<dbReference type="InterPro" id="IPR043519">
    <property type="entry name" value="NT_sf"/>
</dbReference>
<proteinExistence type="predicted"/>
<dbReference type="CDD" id="cd05403">
    <property type="entry name" value="NT_KNTase_like"/>
    <property type="match status" value="1"/>
</dbReference>
<reference evidence="2 3" key="1">
    <citation type="journal article" date="2016" name="ISME J.">
        <title>Chasing the elusive Euryarchaeota class WSA2: genomes reveal a uniquely fastidious methyl-reducing methanogen.</title>
        <authorList>
            <person name="Nobu M.K."/>
            <person name="Narihiro T."/>
            <person name="Kuroda K."/>
            <person name="Mei R."/>
            <person name="Liu W.T."/>
        </authorList>
    </citation>
    <scope>NUCLEOTIDE SEQUENCE [LARGE SCALE GENOMIC DNA]</scope>
    <source>
        <strain evidence="2">U1lsi0528_Bin089</strain>
    </source>
</reference>